<accession>A0A6P5FQH4</accession>
<evidence type="ECO:0000313" key="4">
    <source>
        <dbReference type="RefSeq" id="XP_020098541.1"/>
    </source>
</evidence>
<organism evidence="3 4">
    <name type="scientific">Ananas comosus</name>
    <name type="common">Pineapple</name>
    <name type="synonym">Ananas ananas</name>
    <dbReference type="NCBI Taxonomy" id="4615"/>
    <lineage>
        <taxon>Eukaryota</taxon>
        <taxon>Viridiplantae</taxon>
        <taxon>Streptophyta</taxon>
        <taxon>Embryophyta</taxon>
        <taxon>Tracheophyta</taxon>
        <taxon>Spermatophyta</taxon>
        <taxon>Magnoliopsida</taxon>
        <taxon>Liliopsida</taxon>
        <taxon>Poales</taxon>
        <taxon>Bromeliaceae</taxon>
        <taxon>Bromelioideae</taxon>
        <taxon>Ananas</taxon>
    </lineage>
</organism>
<evidence type="ECO:0000259" key="2">
    <source>
        <dbReference type="Pfam" id="PF06911"/>
    </source>
</evidence>
<dbReference type="GO" id="GO:0005886">
    <property type="term" value="C:plasma membrane"/>
    <property type="evidence" value="ECO:0007669"/>
    <property type="project" value="TreeGrafter"/>
</dbReference>
<dbReference type="Pfam" id="PF06911">
    <property type="entry name" value="Senescence"/>
    <property type="match status" value="1"/>
</dbReference>
<dbReference type="InterPro" id="IPR045036">
    <property type="entry name" value="Spartin-like"/>
</dbReference>
<keyword evidence="3" id="KW-1185">Reference proteome</keyword>
<dbReference type="Gramene" id="Aco005633.1.mrna1">
    <property type="protein sequence ID" value="Aco005633.1.mrna1"/>
    <property type="gene ID" value="Aco005633.1.path1"/>
</dbReference>
<dbReference type="PANTHER" id="PTHR21068">
    <property type="entry name" value="SPARTIN"/>
    <property type="match status" value="1"/>
</dbReference>
<feature type="domain" description="Senescence" evidence="2">
    <location>
        <begin position="160"/>
        <end position="346"/>
    </location>
</feature>
<dbReference type="RefSeq" id="XP_020098541.1">
    <property type="nucleotide sequence ID" value="XM_020242952.1"/>
</dbReference>
<dbReference type="PANTHER" id="PTHR21068:SF36">
    <property type="entry name" value="SENESCENCE_DEHYDRATION-ASSOCIATED PROTEIN-LIKE PROTEIN"/>
    <property type="match status" value="1"/>
</dbReference>
<evidence type="ECO:0000313" key="3">
    <source>
        <dbReference type="Proteomes" id="UP000515123"/>
    </source>
</evidence>
<proteinExistence type="predicted"/>
<reference evidence="3" key="1">
    <citation type="journal article" date="2015" name="Nat. Genet.">
        <title>The pineapple genome and the evolution of CAM photosynthesis.</title>
        <authorList>
            <person name="Ming R."/>
            <person name="VanBuren R."/>
            <person name="Wai C.M."/>
            <person name="Tang H."/>
            <person name="Schatz M.C."/>
            <person name="Bowers J.E."/>
            <person name="Lyons E."/>
            <person name="Wang M.L."/>
            <person name="Chen J."/>
            <person name="Biggers E."/>
            <person name="Zhang J."/>
            <person name="Huang L."/>
            <person name="Zhang L."/>
            <person name="Miao W."/>
            <person name="Zhang J."/>
            <person name="Ye Z."/>
            <person name="Miao C."/>
            <person name="Lin Z."/>
            <person name="Wang H."/>
            <person name="Zhou H."/>
            <person name="Yim W.C."/>
            <person name="Priest H.D."/>
            <person name="Zheng C."/>
            <person name="Woodhouse M."/>
            <person name="Edger P.P."/>
            <person name="Guyot R."/>
            <person name="Guo H.B."/>
            <person name="Guo H."/>
            <person name="Zheng G."/>
            <person name="Singh R."/>
            <person name="Sharma A."/>
            <person name="Min X."/>
            <person name="Zheng Y."/>
            <person name="Lee H."/>
            <person name="Gurtowski J."/>
            <person name="Sedlazeck F.J."/>
            <person name="Harkess A."/>
            <person name="McKain M.R."/>
            <person name="Liao Z."/>
            <person name="Fang J."/>
            <person name="Liu J."/>
            <person name="Zhang X."/>
            <person name="Zhang Q."/>
            <person name="Hu W."/>
            <person name="Qin Y."/>
            <person name="Wang K."/>
            <person name="Chen L.Y."/>
            <person name="Shirley N."/>
            <person name="Lin Y.R."/>
            <person name="Liu L.Y."/>
            <person name="Hernandez A.G."/>
            <person name="Wright C.L."/>
            <person name="Bulone V."/>
            <person name="Tuskan G.A."/>
            <person name="Heath K."/>
            <person name="Zee F."/>
            <person name="Moore P.H."/>
            <person name="Sunkar R."/>
            <person name="Leebens-Mack J.H."/>
            <person name="Mockler T."/>
            <person name="Bennetzen J.L."/>
            <person name="Freeling M."/>
            <person name="Sankoff D."/>
            <person name="Paterson A.H."/>
            <person name="Zhu X."/>
            <person name="Yang X."/>
            <person name="Smith J.A."/>
            <person name="Cushman J.C."/>
            <person name="Paull R.E."/>
            <person name="Yu Q."/>
        </authorList>
    </citation>
    <scope>NUCLEOTIDE SEQUENCE [LARGE SCALE GENOMIC DNA]</scope>
    <source>
        <strain evidence="3">cv. F153</strain>
    </source>
</reference>
<dbReference type="GeneID" id="109717275"/>
<dbReference type="InterPro" id="IPR009686">
    <property type="entry name" value="Senescence/spartin_C"/>
</dbReference>
<feature type="region of interest" description="Disordered" evidence="1">
    <location>
        <begin position="196"/>
        <end position="219"/>
    </location>
</feature>
<name>A0A6P5FQH4_ANACO</name>
<sequence>MGCCVPRSAPPRTREETILRVPGATAHLVGDGDAVALGAGELAVVRVESRGAALATVVRVGRGLGWPLAKDEPVVKLGPRNYLFTIPDHGGGEGGGGFLNYGVSFAAGEEGIGERLASLDAFLKENACFSAPSDRAEKNKEVDWKECAPRVEDYNGVLAKAIAGGTGEIVKGIFMCSNAYTAQVQKGADLFRPQAAGASTSVPNEKDRADRNRDANKRGAINKSIKRVRKLSEMTERMSQSLLDAVVTLTGTIGAPLLQSKTGKAFLATVPGEVLLASLDAINKVMDAVEVAERKSIAATSGVVSGAVSKRFGENAGEATEDAFAAAGHAVGTAWNLFKIRKAITPSSSLPSSMLKNAVRKRN</sequence>
<gene>
    <name evidence="4" type="primary">LOC109717275</name>
</gene>
<dbReference type="AlphaFoldDB" id="A0A6P5FQH4"/>
<dbReference type="Proteomes" id="UP000515123">
    <property type="component" value="Linkage group 11"/>
</dbReference>
<reference evidence="4" key="2">
    <citation type="submission" date="2025-08" db="UniProtKB">
        <authorList>
            <consortium name="RefSeq"/>
        </authorList>
    </citation>
    <scope>IDENTIFICATION</scope>
    <source>
        <tissue evidence="4">Leaf</tissue>
    </source>
</reference>
<feature type="compositionally biased region" description="Basic and acidic residues" evidence="1">
    <location>
        <begin position="204"/>
        <end position="217"/>
    </location>
</feature>
<evidence type="ECO:0000256" key="1">
    <source>
        <dbReference type="SAM" id="MobiDB-lite"/>
    </source>
</evidence>
<dbReference type="OrthoDB" id="1719420at2759"/>
<protein>
    <submittedName>
        <fullName evidence="4">Senescence/dehydration-associated protein At4g35985, chloroplastic-like</fullName>
    </submittedName>
</protein>